<keyword evidence="1" id="KW-0472">Membrane</keyword>
<accession>A0A381N9C2</accession>
<evidence type="ECO:0000256" key="1">
    <source>
        <dbReference type="SAM" id="Phobius"/>
    </source>
</evidence>
<keyword evidence="1" id="KW-1133">Transmembrane helix</keyword>
<dbReference type="EMBL" id="UINC01000165">
    <property type="protein sequence ID" value="SUZ50318.1"/>
    <property type="molecule type" value="Genomic_DNA"/>
</dbReference>
<feature type="transmembrane region" description="Helical" evidence="1">
    <location>
        <begin position="26"/>
        <end position="48"/>
    </location>
</feature>
<keyword evidence="1" id="KW-0812">Transmembrane</keyword>
<dbReference type="AlphaFoldDB" id="A0A381N9C2"/>
<evidence type="ECO:0000313" key="2">
    <source>
        <dbReference type="EMBL" id="SUZ50318.1"/>
    </source>
</evidence>
<feature type="transmembrane region" description="Helical" evidence="1">
    <location>
        <begin position="218"/>
        <end position="240"/>
    </location>
</feature>
<name>A0A381N9C2_9ZZZZ</name>
<protein>
    <submittedName>
        <fullName evidence="2">Uncharacterized protein</fullName>
    </submittedName>
</protein>
<feature type="transmembrane region" description="Helical" evidence="1">
    <location>
        <begin position="60"/>
        <end position="78"/>
    </location>
</feature>
<feature type="transmembrane region" description="Helical" evidence="1">
    <location>
        <begin position="162"/>
        <end position="182"/>
    </location>
</feature>
<organism evidence="2">
    <name type="scientific">marine metagenome</name>
    <dbReference type="NCBI Taxonomy" id="408172"/>
    <lineage>
        <taxon>unclassified sequences</taxon>
        <taxon>metagenomes</taxon>
        <taxon>ecological metagenomes</taxon>
    </lineage>
</organism>
<proteinExistence type="predicted"/>
<sequence>MHPVHYAKVLKGAVKRNLQVDLNYKFQLVTDVIDMLLIIVAFTVLGAFVDDAADPGELGIDYGLQGFLLMGVLFWALYQRAYEDTVAALPEEASRGTIGFLVTNNVSLSTLLLARNIASMVKTLLTTLFIVLPVLLVVDLAQGGMPGQRGLFAGFGLGDLPLIVGVFLLIWVFMLMVSLLVASLNIVSKRITPFANMVVTALKVLSGYYFPIEAMDGYLGTGVALWLKTHIPIITGLVFLRDMVLIPGPKPGFGVLWNTYLEPMLVGILVTGVVAGLLYKYLERKAQSWGTLEFY</sequence>
<feature type="transmembrane region" description="Helical" evidence="1">
    <location>
        <begin position="124"/>
        <end position="142"/>
    </location>
</feature>
<feature type="transmembrane region" description="Helical" evidence="1">
    <location>
        <begin position="260"/>
        <end position="282"/>
    </location>
</feature>
<gene>
    <name evidence="2" type="ORF">METZ01_LOCUS3172</name>
</gene>
<reference evidence="2" key="1">
    <citation type="submission" date="2018-05" db="EMBL/GenBank/DDBJ databases">
        <authorList>
            <person name="Lanie J.A."/>
            <person name="Ng W.-L."/>
            <person name="Kazmierczak K.M."/>
            <person name="Andrzejewski T.M."/>
            <person name="Davidsen T.M."/>
            <person name="Wayne K.J."/>
            <person name="Tettelin H."/>
            <person name="Glass J.I."/>
            <person name="Rusch D."/>
            <person name="Podicherti R."/>
            <person name="Tsui H.-C.T."/>
            <person name="Winkler M.E."/>
        </authorList>
    </citation>
    <scope>NUCLEOTIDE SEQUENCE</scope>
</reference>